<name>A0A1Y5HSQ3_OLEAN</name>
<accession>A0A1Y5HSQ3</accession>
<dbReference type="AlphaFoldDB" id="A0A1Y5HSQ3"/>
<evidence type="ECO:0008006" key="3">
    <source>
        <dbReference type="Google" id="ProtNLM"/>
    </source>
</evidence>
<comment type="caution">
    <text evidence="1">The sequence shown here is derived from an EMBL/GenBank/DDBJ whole genome shotgun (WGS) entry which is preliminary data.</text>
</comment>
<dbReference type="PROSITE" id="PS51257">
    <property type="entry name" value="PROKAR_LIPOPROTEIN"/>
    <property type="match status" value="1"/>
</dbReference>
<evidence type="ECO:0000313" key="1">
    <source>
        <dbReference type="EMBL" id="OUS40348.1"/>
    </source>
</evidence>
<gene>
    <name evidence="1" type="ORF">A9R00_06515</name>
</gene>
<protein>
    <recommendedName>
        <fullName evidence="3">Lipoprotein</fullName>
    </recommendedName>
</protein>
<dbReference type="EMBL" id="MABE01000364">
    <property type="protein sequence ID" value="OUS40348.1"/>
    <property type="molecule type" value="Genomic_DNA"/>
</dbReference>
<reference evidence="2" key="1">
    <citation type="journal article" date="2017" name="Proc. Natl. Acad. Sci. U.S.A.">
        <title>Simulation of Deepwater Horizon oil plume reveals substrate specialization within a complex community of hydrocarbon degraders.</title>
        <authorList>
            <person name="Hu P."/>
            <person name="Dubinsky E.A."/>
            <person name="Probst A.J."/>
            <person name="Wang J."/>
            <person name="Sieber C.M.K."/>
            <person name="Tom L.M."/>
            <person name="Gardinali P."/>
            <person name="Banfield J.F."/>
            <person name="Atlas R.M."/>
            <person name="Andersen G.L."/>
        </authorList>
    </citation>
    <scope>NUCLEOTIDE SEQUENCE [LARGE SCALE GENOMIC DNA]</scope>
</reference>
<organism evidence="1 2">
    <name type="scientific">Oleispira antarctica</name>
    <dbReference type="NCBI Taxonomy" id="188908"/>
    <lineage>
        <taxon>Bacteria</taxon>
        <taxon>Pseudomonadati</taxon>
        <taxon>Pseudomonadota</taxon>
        <taxon>Gammaproteobacteria</taxon>
        <taxon>Oceanospirillales</taxon>
        <taxon>Oceanospirillaceae</taxon>
        <taxon>Oleispira</taxon>
    </lineage>
</organism>
<sequence length="104" mass="11576">MKKILLLLCISITGCTHSIHMSHMSDISASTPKAVDLNEHIVEVNSEQIVILGLAFNTDYVNQAYDELQQKCPGEIVAVNTQYSTSHGFLHWTNKIRMKAVCTS</sequence>
<evidence type="ECO:0000313" key="2">
    <source>
        <dbReference type="Proteomes" id="UP000227088"/>
    </source>
</evidence>
<dbReference type="Proteomes" id="UP000227088">
    <property type="component" value="Unassembled WGS sequence"/>
</dbReference>
<proteinExistence type="predicted"/>